<keyword evidence="7" id="KW-1133">Transmembrane helix</keyword>
<keyword evidence="4" id="KW-0808">Transferase</keyword>
<dbReference type="EMBL" id="JAHMUF010000016">
    <property type="protein sequence ID" value="KAG7192791.1"/>
    <property type="molecule type" value="Genomic_DNA"/>
</dbReference>
<keyword evidence="8" id="KW-0333">Golgi apparatus</keyword>
<evidence type="ECO:0000256" key="10">
    <source>
        <dbReference type="SAM" id="MobiDB-lite"/>
    </source>
</evidence>
<comment type="subcellular location">
    <subcellularLocation>
        <location evidence="1">Golgi apparatus membrane</location>
        <topology evidence="1">Single-pass type II membrane protein</topology>
    </subcellularLocation>
</comment>
<reference evidence="11" key="1">
    <citation type="submission" date="2021-03" db="EMBL/GenBank/DDBJ databases">
        <authorList>
            <person name="Palmer J.M."/>
        </authorList>
    </citation>
    <scope>NUCLEOTIDE SEQUENCE</scope>
    <source>
        <strain evidence="11">ARV_011</strain>
    </source>
</reference>
<accession>A0A9P8AHH2</accession>
<dbReference type="Pfam" id="PF11051">
    <property type="entry name" value="Mannosyl_trans3"/>
    <property type="match status" value="1"/>
</dbReference>
<evidence type="ECO:0000256" key="6">
    <source>
        <dbReference type="ARBA" id="ARBA00022968"/>
    </source>
</evidence>
<dbReference type="PANTHER" id="PTHR31646">
    <property type="entry name" value="ALPHA-1,2-MANNOSYLTRANSFERASE MNN2"/>
    <property type="match status" value="1"/>
</dbReference>
<dbReference type="Proteomes" id="UP000790833">
    <property type="component" value="Unassembled WGS sequence"/>
</dbReference>
<dbReference type="RefSeq" id="XP_043048341.1">
    <property type="nucleotide sequence ID" value="XM_043192369.1"/>
</dbReference>
<protein>
    <recommendedName>
        <fullName evidence="13">Alpha-1,2-mannosyltransferase</fullName>
    </recommendedName>
</protein>
<evidence type="ECO:0000256" key="4">
    <source>
        <dbReference type="ARBA" id="ARBA00022679"/>
    </source>
</evidence>
<dbReference type="GO" id="GO:0046354">
    <property type="term" value="P:mannan biosynthetic process"/>
    <property type="evidence" value="ECO:0007669"/>
    <property type="project" value="TreeGrafter"/>
</dbReference>
<evidence type="ECO:0008006" key="13">
    <source>
        <dbReference type="Google" id="ProtNLM"/>
    </source>
</evidence>
<dbReference type="AlphaFoldDB" id="A0A9P8AHH2"/>
<dbReference type="GO" id="GO:0000139">
    <property type="term" value="C:Golgi membrane"/>
    <property type="evidence" value="ECO:0007669"/>
    <property type="project" value="UniProtKB-SubCell"/>
</dbReference>
<comment type="similarity">
    <text evidence="3">Belongs to the MNN1/MNT family.</text>
</comment>
<proteinExistence type="inferred from homology"/>
<dbReference type="GO" id="GO:0000026">
    <property type="term" value="F:alpha-1,2-mannosyltransferase activity"/>
    <property type="evidence" value="ECO:0007669"/>
    <property type="project" value="TreeGrafter"/>
</dbReference>
<evidence type="ECO:0000256" key="9">
    <source>
        <dbReference type="ARBA" id="ARBA00023136"/>
    </source>
</evidence>
<keyword evidence="12" id="KW-1185">Reference proteome</keyword>
<evidence type="ECO:0000256" key="3">
    <source>
        <dbReference type="ARBA" id="ARBA00009105"/>
    </source>
</evidence>
<keyword evidence="6" id="KW-0735">Signal-anchor</keyword>
<evidence type="ECO:0000313" key="11">
    <source>
        <dbReference type="EMBL" id="KAG7192791.1"/>
    </source>
</evidence>
<keyword evidence="9" id="KW-0472">Membrane</keyword>
<dbReference type="SUPFAM" id="SSF53448">
    <property type="entry name" value="Nucleotide-diphospho-sugar transferases"/>
    <property type="match status" value="1"/>
</dbReference>
<dbReference type="InterPro" id="IPR029044">
    <property type="entry name" value="Nucleotide-diphossugar_trans"/>
</dbReference>
<sequence length="559" mass="63531">MCPQLIHVQGSIVANPKHDFWERVFDNVFDNGPQIENIDEAFKLKKGSLKGSFREALESRATISEDALSELKIKHAAFVAGIPDKLQNAYRKGTTGIVLVGGTKYSWLGYLAILSLRNTGCTLPVEVIIPTFAEYEQEMKFCHKVLPGLNASCVILPDKLGPNVMMKYSFKSYQFKGLAMLASSFESVLMLDSDNLMVQDPSPVFHSDLYKTKGMILWPDYWERTMSPEIYKLLDLDVDETKRVRLQRFPFVLSEDSPQAQPEEMKKVPYSDLSGTLENLSTESGQMIINKGTHFQTLLLSLYYNVYGPKLYYRLTSLGGAGEGDKETFPLAAFALGQPFYQVKTMMKTIGFYKDNGGGFRGVGMAQRNPLEDYQLYKEHFEVPQGEGDWDHLTIEEQTQKINKVKNKVFGGGGPASVWTMHCNFPKLDPAGLYGGEFYDKDKKRLKYRIFGKTIPEFPNNKKYDFELVQWTNIKKSLCEDKIEFSYFKKKDVDLCEFINNQVAWLTETTLVPPEDILSDSDDSESQTSTDKEKEHKSLNANESKNQAKENESDSNKNE</sequence>
<dbReference type="InterPro" id="IPR022751">
    <property type="entry name" value="Alpha_mannosyltransferase"/>
</dbReference>
<evidence type="ECO:0000313" key="12">
    <source>
        <dbReference type="Proteomes" id="UP000790833"/>
    </source>
</evidence>
<comment type="pathway">
    <text evidence="2">Protein modification; protein glycosylation.</text>
</comment>
<gene>
    <name evidence="11" type="ORF">KQ657_001577</name>
</gene>
<organism evidence="11 12">
    <name type="scientific">Scheffersomyces spartinae</name>
    <dbReference type="NCBI Taxonomy" id="45513"/>
    <lineage>
        <taxon>Eukaryota</taxon>
        <taxon>Fungi</taxon>
        <taxon>Dikarya</taxon>
        <taxon>Ascomycota</taxon>
        <taxon>Saccharomycotina</taxon>
        <taxon>Pichiomycetes</taxon>
        <taxon>Debaryomycetaceae</taxon>
        <taxon>Scheffersomyces</taxon>
    </lineage>
</organism>
<dbReference type="GeneID" id="66114951"/>
<name>A0A9P8AHH2_9ASCO</name>
<evidence type="ECO:0000256" key="5">
    <source>
        <dbReference type="ARBA" id="ARBA00022692"/>
    </source>
</evidence>
<dbReference type="PANTHER" id="PTHR31646:SF1">
    <property type="entry name" value="ALPHA-1,2-MANNOSYLTRANSFERASE MNN2"/>
    <property type="match status" value="1"/>
</dbReference>
<evidence type="ECO:0000256" key="8">
    <source>
        <dbReference type="ARBA" id="ARBA00023034"/>
    </source>
</evidence>
<dbReference type="OrthoDB" id="430354at2759"/>
<evidence type="ECO:0000256" key="1">
    <source>
        <dbReference type="ARBA" id="ARBA00004323"/>
    </source>
</evidence>
<feature type="compositionally biased region" description="Basic and acidic residues" evidence="10">
    <location>
        <begin position="546"/>
        <end position="559"/>
    </location>
</feature>
<evidence type="ECO:0000256" key="7">
    <source>
        <dbReference type="ARBA" id="ARBA00022989"/>
    </source>
</evidence>
<evidence type="ECO:0000256" key="2">
    <source>
        <dbReference type="ARBA" id="ARBA00004922"/>
    </source>
</evidence>
<feature type="region of interest" description="Disordered" evidence="10">
    <location>
        <begin position="515"/>
        <end position="559"/>
    </location>
</feature>
<keyword evidence="5" id="KW-0812">Transmembrane</keyword>
<comment type="caution">
    <text evidence="11">The sequence shown here is derived from an EMBL/GenBank/DDBJ whole genome shotgun (WGS) entry which is preliminary data.</text>
</comment>